<evidence type="ECO:0000256" key="1">
    <source>
        <dbReference type="ARBA" id="ARBA00022857"/>
    </source>
</evidence>
<evidence type="ECO:0000256" key="2">
    <source>
        <dbReference type="ARBA" id="ARBA00023277"/>
    </source>
</evidence>
<sequence length="323" mass="34479">MHVLIFGGAGFVGLNVAQGLLERGHAVTMFDAAPLPNAAQRAFADHGDRLHVITGDVTDERAVASAIAGGCDAVVMGAAITAGPERDAADPERILAVNLLAQVPILQTARSSGVRRVINLSSAASYGASGQRFAVLEETMPCEPVSLYAITKFASERVASRLSDLWQTDVISVRLSAVFGPFERGGGVRDTPSPQALIAACCARNEAALLDEPGEKDWVYAVDVADAVCLLLEADKPQHRLYNISNEATFTAEAWGRSFAQGRPGFVCRLATQGETPSVPVFAPSRGRLSTTRLADEFGWRARFDCVGSAEHFGRWFDQYGRG</sequence>
<dbReference type="RefSeq" id="WP_012042326.1">
    <property type="nucleotide sequence ID" value="NZ_JABFDP010000002.1"/>
</dbReference>
<evidence type="ECO:0000313" key="4">
    <source>
        <dbReference type="EMBL" id="MBR1135586.1"/>
    </source>
</evidence>
<name>A0ABS5G4I8_9BRAD</name>
<organism evidence="4 5">
    <name type="scientific">Bradyrhizobium denitrificans</name>
    <dbReference type="NCBI Taxonomy" id="2734912"/>
    <lineage>
        <taxon>Bacteria</taxon>
        <taxon>Pseudomonadati</taxon>
        <taxon>Pseudomonadota</taxon>
        <taxon>Alphaproteobacteria</taxon>
        <taxon>Hyphomicrobiales</taxon>
        <taxon>Nitrobacteraceae</taxon>
        <taxon>Bradyrhizobium</taxon>
    </lineage>
</organism>
<keyword evidence="1" id="KW-0521">NADP</keyword>
<dbReference type="PANTHER" id="PTHR43103:SF3">
    <property type="entry name" value="ADP-L-GLYCERO-D-MANNO-HEPTOSE-6-EPIMERASE"/>
    <property type="match status" value="1"/>
</dbReference>
<dbReference type="Proteomes" id="UP001314635">
    <property type="component" value="Unassembled WGS sequence"/>
</dbReference>
<dbReference type="SUPFAM" id="SSF51735">
    <property type="entry name" value="NAD(P)-binding Rossmann-fold domains"/>
    <property type="match status" value="1"/>
</dbReference>
<proteinExistence type="predicted"/>
<dbReference type="Pfam" id="PF01370">
    <property type="entry name" value="Epimerase"/>
    <property type="match status" value="1"/>
</dbReference>
<comment type="caution">
    <text evidence="4">The sequence shown here is derived from an EMBL/GenBank/DDBJ whole genome shotgun (WGS) entry which is preliminary data.</text>
</comment>
<dbReference type="Gene3D" id="3.40.50.720">
    <property type="entry name" value="NAD(P)-binding Rossmann-like Domain"/>
    <property type="match status" value="1"/>
</dbReference>
<dbReference type="InterPro" id="IPR036291">
    <property type="entry name" value="NAD(P)-bd_dom_sf"/>
</dbReference>
<dbReference type="PANTHER" id="PTHR43103">
    <property type="entry name" value="NUCLEOSIDE-DIPHOSPHATE-SUGAR EPIMERASE"/>
    <property type="match status" value="1"/>
</dbReference>
<keyword evidence="2" id="KW-0119">Carbohydrate metabolism</keyword>
<feature type="domain" description="NAD-dependent epimerase/dehydratase" evidence="3">
    <location>
        <begin position="3"/>
        <end position="244"/>
    </location>
</feature>
<accession>A0ABS5G4I8</accession>
<dbReference type="EMBL" id="JAFCLK010000006">
    <property type="protein sequence ID" value="MBR1135586.1"/>
    <property type="molecule type" value="Genomic_DNA"/>
</dbReference>
<gene>
    <name evidence="4" type="ORF">JQ619_07405</name>
</gene>
<evidence type="ECO:0000313" key="5">
    <source>
        <dbReference type="Proteomes" id="UP001314635"/>
    </source>
</evidence>
<evidence type="ECO:0000259" key="3">
    <source>
        <dbReference type="Pfam" id="PF01370"/>
    </source>
</evidence>
<dbReference type="InterPro" id="IPR001509">
    <property type="entry name" value="Epimerase_deHydtase"/>
</dbReference>
<keyword evidence="5" id="KW-1185">Reference proteome</keyword>
<protein>
    <submittedName>
        <fullName evidence="4">NAD(P)-dependent oxidoreductase</fullName>
    </submittedName>
</protein>
<reference evidence="5" key="1">
    <citation type="journal article" date="2021" name="ISME J.">
        <title>Evolutionary origin and ecological implication of a unique nif island in free-living Bradyrhizobium lineages.</title>
        <authorList>
            <person name="Tao J."/>
        </authorList>
    </citation>
    <scope>NUCLEOTIDE SEQUENCE [LARGE SCALE GENOMIC DNA]</scope>
    <source>
        <strain evidence="5">SZCCT0094</strain>
    </source>
</reference>